<feature type="transmembrane region" description="Helical" evidence="7">
    <location>
        <begin position="150"/>
        <end position="173"/>
    </location>
</feature>
<dbReference type="Pfam" id="PF00528">
    <property type="entry name" value="BPD_transp_1"/>
    <property type="match status" value="1"/>
</dbReference>
<evidence type="ECO:0000256" key="2">
    <source>
        <dbReference type="ARBA" id="ARBA00022448"/>
    </source>
</evidence>
<keyword evidence="4 7" id="KW-0812">Transmembrane</keyword>
<keyword evidence="6 7" id="KW-0472">Membrane</keyword>
<dbReference type="GO" id="GO:0055085">
    <property type="term" value="P:transmembrane transport"/>
    <property type="evidence" value="ECO:0007669"/>
    <property type="project" value="InterPro"/>
</dbReference>
<organism evidence="9">
    <name type="scientific">freshwater metagenome</name>
    <dbReference type="NCBI Taxonomy" id="449393"/>
    <lineage>
        <taxon>unclassified sequences</taxon>
        <taxon>metagenomes</taxon>
        <taxon>ecological metagenomes</taxon>
    </lineage>
</organism>
<dbReference type="PROSITE" id="PS50928">
    <property type="entry name" value="ABC_TM1"/>
    <property type="match status" value="1"/>
</dbReference>
<reference evidence="9" key="1">
    <citation type="submission" date="2020-05" db="EMBL/GenBank/DDBJ databases">
        <authorList>
            <person name="Chiriac C."/>
            <person name="Salcher M."/>
            <person name="Ghai R."/>
            <person name="Kavagutti S V."/>
        </authorList>
    </citation>
    <scope>NUCLEOTIDE SEQUENCE</scope>
</reference>
<dbReference type="AlphaFoldDB" id="A0A6J6WKG8"/>
<dbReference type="CDD" id="cd06261">
    <property type="entry name" value="TM_PBP2"/>
    <property type="match status" value="1"/>
</dbReference>
<feature type="transmembrane region" description="Helical" evidence="7">
    <location>
        <begin position="81"/>
        <end position="107"/>
    </location>
</feature>
<keyword evidence="3" id="KW-1003">Cell membrane</keyword>
<proteinExistence type="predicted"/>
<name>A0A6J6WKG8_9ZZZZ</name>
<feature type="transmembrane region" description="Helical" evidence="7">
    <location>
        <begin position="253"/>
        <end position="274"/>
    </location>
</feature>
<dbReference type="GO" id="GO:0005886">
    <property type="term" value="C:plasma membrane"/>
    <property type="evidence" value="ECO:0007669"/>
    <property type="project" value="UniProtKB-SubCell"/>
</dbReference>
<evidence type="ECO:0000313" key="9">
    <source>
        <dbReference type="EMBL" id="CAB4783743.1"/>
    </source>
</evidence>
<evidence type="ECO:0000256" key="7">
    <source>
        <dbReference type="SAM" id="Phobius"/>
    </source>
</evidence>
<evidence type="ECO:0000256" key="3">
    <source>
        <dbReference type="ARBA" id="ARBA00022475"/>
    </source>
</evidence>
<dbReference type="PANTHER" id="PTHR32243">
    <property type="entry name" value="MALTOSE TRANSPORT SYSTEM PERMEASE-RELATED"/>
    <property type="match status" value="1"/>
</dbReference>
<dbReference type="Gene3D" id="1.10.3720.10">
    <property type="entry name" value="MetI-like"/>
    <property type="match status" value="1"/>
</dbReference>
<sequence length="288" mass="31800">MSSSVLGMSLKARRIFGRTLSYVVLVCLGIVGIAPFVYLAILSTKRRIDILSQVPPKLTFDWAVVKDTYQEVLKDQGMQSFVWNSVLVVGTATMISLIIGTPAAYAFSRLRFRGSSRLAETILSMRFMPPITVAIPLFLMVKFFGFQDSYIGLILPYVAFSLPVVVWITIGFFDEIPSEIDDSAMVDGCSRYQVLWKVLLPIIRPGLVTAALFGAIFIWNEFLVALYIVDSREHQTISLGAATLVSAQRPIDWNIAAAVGVVAVIPILLMSLIIQRYIVRGLTAGAIK</sequence>
<feature type="transmembrane region" description="Helical" evidence="7">
    <location>
        <begin position="20"/>
        <end position="41"/>
    </location>
</feature>
<feature type="transmembrane region" description="Helical" evidence="7">
    <location>
        <begin position="194"/>
        <end position="219"/>
    </location>
</feature>
<protein>
    <submittedName>
        <fullName evidence="9">Unannotated protein</fullName>
    </submittedName>
</protein>
<dbReference type="InterPro" id="IPR000515">
    <property type="entry name" value="MetI-like"/>
</dbReference>
<accession>A0A6J6WKG8</accession>
<dbReference type="InterPro" id="IPR050901">
    <property type="entry name" value="BP-dep_ABC_trans_perm"/>
</dbReference>
<comment type="subcellular location">
    <subcellularLocation>
        <location evidence="1">Cell membrane</location>
        <topology evidence="1">Multi-pass membrane protein</topology>
    </subcellularLocation>
</comment>
<evidence type="ECO:0000256" key="6">
    <source>
        <dbReference type="ARBA" id="ARBA00023136"/>
    </source>
</evidence>
<evidence type="ECO:0000256" key="4">
    <source>
        <dbReference type="ARBA" id="ARBA00022692"/>
    </source>
</evidence>
<evidence type="ECO:0000259" key="8">
    <source>
        <dbReference type="PROSITE" id="PS50928"/>
    </source>
</evidence>
<dbReference type="InterPro" id="IPR035906">
    <property type="entry name" value="MetI-like_sf"/>
</dbReference>
<feature type="transmembrane region" description="Helical" evidence="7">
    <location>
        <begin position="127"/>
        <end position="144"/>
    </location>
</feature>
<dbReference type="SUPFAM" id="SSF161098">
    <property type="entry name" value="MetI-like"/>
    <property type="match status" value="1"/>
</dbReference>
<dbReference type="PANTHER" id="PTHR32243:SF18">
    <property type="entry name" value="INNER MEMBRANE ABC TRANSPORTER PERMEASE PROTEIN YCJP"/>
    <property type="match status" value="1"/>
</dbReference>
<keyword evidence="5 7" id="KW-1133">Transmembrane helix</keyword>
<evidence type="ECO:0000256" key="1">
    <source>
        <dbReference type="ARBA" id="ARBA00004651"/>
    </source>
</evidence>
<feature type="domain" description="ABC transmembrane type-1" evidence="8">
    <location>
        <begin position="82"/>
        <end position="274"/>
    </location>
</feature>
<dbReference type="EMBL" id="CAFAAG010000002">
    <property type="protein sequence ID" value="CAB4783743.1"/>
    <property type="molecule type" value="Genomic_DNA"/>
</dbReference>
<gene>
    <name evidence="9" type="ORF">UFOPK2975_00074</name>
</gene>
<evidence type="ECO:0000256" key="5">
    <source>
        <dbReference type="ARBA" id="ARBA00022989"/>
    </source>
</evidence>
<keyword evidence="2" id="KW-0813">Transport</keyword>